<dbReference type="Proteomes" id="UP000653305">
    <property type="component" value="Unassembled WGS sequence"/>
</dbReference>
<evidence type="ECO:0000256" key="9">
    <source>
        <dbReference type="SAM" id="MobiDB-lite"/>
    </source>
</evidence>
<dbReference type="PROSITE" id="PS50237">
    <property type="entry name" value="HECT"/>
    <property type="match status" value="1"/>
</dbReference>
<feature type="compositionally biased region" description="Basic and acidic residues" evidence="9">
    <location>
        <begin position="1021"/>
        <end position="1030"/>
    </location>
</feature>
<feature type="domain" description="UBA" evidence="10">
    <location>
        <begin position="1293"/>
        <end position="1334"/>
    </location>
</feature>
<evidence type="ECO:0000256" key="4">
    <source>
        <dbReference type="ARBA" id="ARBA00022679"/>
    </source>
</evidence>
<keyword evidence="4" id="KW-0808">Transferase</keyword>
<sequence>MASIRSSLPLRLRQLLSSDGAIGPSVKIDSESPPRIKAFVEKVIQCPLQDIAIPLSGFCWEYGKGNFHHWRPLFLHFDSYFKTYLSCRNDLLLSDDILGDFSPFPKQEVLQILRVMQIILENCHNKSSFTVIEHFKLLLASTDPEILIAALEVLCALVKITPSKLHVSGKLVGCGSVNSCLLSLAQGWGSKEEGLGLYSCVSLHEKAEEDALCLFPSEVQNDCDRLHFRIGSTLYFELRGTSSSGMSVINLPDLHLREEDDLSLMKVCIQQYSVPLEVRFPLLSRIRYARAFRSSRICRLYSKISLLAFIVLVQSSDSHDELVSFFANEPEYTNELIRIVRSEETISGTIRTLAMTALGAQLAAYSASHERARILSGSSISFAGGNRMILLNVLQRAIISLNNPADLSSVAFVEALLQFYLLHVISSSSTGSVVRGSGMVPTFLPLLEDSDPTHLHLVCLAVKTLQKLMDYSNTAVILFRDLAGVELLVHRLQIEVHRVIDFIGSNDNSLTIGEYFEHKSNQLYTQKRLVRALLKALGSATYATSNPVRSQSSYDVSLTPILLMIFGNKEKFGGEIYSAAVTLMSEMIHKDPTCFNVLYDLGLPTAFLSSVVAGILPSSKAITCIPNGLGAICLNSKGLEVLRETSALRFLVEIFTDRKYVMALNEGIVPLANALEELFRHVTSLRGSGVDLIIEIINKTALLADAKCTGLGKLDGSYVMDMDSVESEDKENVGGCSQVGESDWSVQGISDQQCMQLCIFHVIVLAQRTMENPETCRLFVEKSGIEAILKLLLRPSITQSSEGMSITLHSTMVFKCFTQHHSTPLARAICSSLRDHLRETLAGISVISGSFLLDPRASPDPVLFSSLSLVEFLLFLAASKDARWVTALLTEFGNGYKDVLEDIGRTHREVLWQIALLEDTKAGADDEIAARVGASQQSGLGMIDTDDARLNSFRQFLDPVIRRRTSGWSFESQFFDLINLYRDLTRPSSLHRQISDAPLNLQMESSQERNESGSSDFAESSAREDNDNQRSFHQSCSDMVASLSIHITHLFQELGKVMLLPSRRRDDMLNVSSPSKSVASTFASIAMDHMNFTGHVNPSGSEASVSTKCRYFGKVIEFIDSILLDKPDSFNPVILNCLYGRGVIQTVLTTFEATSQLPFAISRAPASPMEIDEGRQNQVEEAAHLWIYGPSASYGKLMDHLVTSSFILSPFNKHLLTQPLVHGDIPFPRDAETFVKILQSMVLKAVLPVWTHPRFPECSYEFITTVVDILRHIFSGVEVKNVGNNVGRVAGPPPNESAISAIVEMGFSRSRAEEALRHVGSNSVELAMEWLFSHSEESQEDDELARALAISLGNSVTDMKEDVANENPPVDEELVQLPPVDELLSTCRRLMQMKETLVFPVRDLLMMICSQNEGHERPRVVSFIIEQMKLCGNISDSENQKVLSAFFHVLALILNEDAASRELASKNGLVKLASDLLLLWSCSNEQESSQVPKWVTSAFVAIDRLAQVDTKLDSEMLELLKKNGVGSQTSIVIDEDKHTKSQLSLGAQLKNLDLQERKRIIEIACGCIKKQLPSETMHAVLQLCSTLTRTHSVAVSFLDAGGLHSLLSLPASSLFVGFDNVVAVIIRHILEDSQTLQQTMESEIRHSFATVANRQSSGRLTARNFLSNLSSLVQRDPVIFMQAAQSVCQVDMVGDRPYIVLIKDRDKDKCKDKEKEKEKTEKEKQQATDGKVIIGNTISVAPVSGHGKLVDANSKTSKIHKKPPQSFVNVIDLLLDSLISFLPPPLEDESLIKVGSSSTDMEVDVSTSKGKGKAIASLSESNEASDQEPSVSMAKVIFILKLLTEILLMYTSSVHILVRKDAEVCSYRGVPQHGTSPCLTSGIFHHVLHKFLPYTKNNKKERKTEVDWRHKLASKANQFLVASCVRSTEARKRIFSEISNVFNDFVDSFIGFRVPRADIQVLIDLLNDVLAARSPTGSYITAEAAVTFIEVGLVQSLTRTLRVLDLDHTDSPKVVAGILKVLESVTKEHVHAFESINGRGEQVIRPTDPSQSRGGNGGGSHAIDAAANGNDNLMPRDQSEPSHTVRNYGGSETVTDDMEHDQDIGGGFAAAVDDYMQENSEGTQNLEIGLDNVGIRFEIRPSVQGSLDEDDDEDDEISDDEGDEVDDEDEDADNEHNDIEEDEAHHLPHPDTDQDDHEIDEDEFDEEVMEEDEDEEDDEDGVIVRLGEGMNGVNVFDHIEVFGQDSISSETFRVMPVELFGSRRQGRTTSIYNLLGRSGESTAPFQHPLLVEPHSSLNAGPPRPSENNRDANAARNSEGSLSRLDSVFQSLRSGRQGQRFNLLANESQLSSGSNSSSIPQGFEEVLVSSLRRPPSEKSPNNTGVDESQNKNEVGPSSEFAEATAENRDNVEGMTAHQPSSTVLDNSRVADNAPAAANENQGTETPSQPPQSLENQYDHTDVLRDVEAVSQESSGSGATLGESLRSLDVEIGSADGHDDGGDRQGCGDIRTRRVNPIFGNNTSISVRDASLHSVTEVSEDPIREADQSGPNDEEQHNHDAESIDPAFLDALPEELRAEVLSAQPTESPHLQNPEPQNNGDIDPEFLAALPPDIREEVLAQQRAQRLHQSQELEGQPVEMDTVSIIATFPSDIREEVLLTSSDAILANLTPALVAEANMLRERGESSRRGDRLDGVGNVISRRSLGFTPVEADGLPLVDTEGLKALIRLLRVVQPLYKSEQRLLLNLCAHAETRIDLLKILMDLLMLDKGKSPTDLNATEPPYRLYACQSHVMYSRPQYVYGVPPLVSRRALETLTYLARNHPLVAKLLLEFRMPQLTLKGLSSSDDKGSEAIMLLDEDMSEKDPEAQASLTLLLSLLNQSLYLRSVAHLEQLLSLLDVILDNAEKRSHSTQDSGAFASEQPSDLQVTTSVVSPEAIVSMKALSSDAEREQNVQSLNNLPKPELQLLCSLLAREGLSDNAYTLVAEVLRKLVAIAPVHCHLFITDLADSVQSLTKSAIEELRIFGDLEKALLSTTTHGAPVLRVLQALSSLVVLLVSKDKKHPILPDLEQSAAVSVVWDINAALEPLWQELSNCISKIESFSDMVPDHSPSSVKPPSSVPPLPAGTQNVLPYIESFFVTCEKLHPGQLSSGHDFGATSVSDVDEGIASSSQVKTSASALKADEKHVAFLRFSEKHRKLLNAFVRQNPGLLEKSFSLMLKVPRFIDFDNKRSHFRSKIKHQHDHHHNPLRISVRRAYILEDSYNQLRMRSAQDLKGRLTVHFQGEEGIDAGGLTREWYQLLSRVIFDKGALLFTTVGNESTFQPNPNSVYQTEHLSYFKFVGRVVGKALFDGQLLDVHFTRSFYKHILGAKVTYHDIEAIDPDYFKNLKWMLENDISDILDLTFSIDADEEKLILYERTEVTDYELIPGGRNIRVTEENKHQYVDLVAEHRLTTAIRPQINAFMEGFNELISRDLISIFNDKELELLISGLPEIDLDDLRANTEYSGYSTASPAIRWFWEVVQGFSKEDKARLLQFVTGTSKVPLEGFSALQGISGSQKFQIHKAYGSADHLPSAHTCFNQLDLPEYPSKERLEERLLLAIHEANEGFGFG</sequence>
<feature type="compositionally biased region" description="Polar residues" evidence="9">
    <location>
        <begin position="2582"/>
        <end position="2598"/>
    </location>
</feature>
<name>A0A830BDA6_9LAMI</name>
<feature type="region of interest" description="Disordered" evidence="9">
    <location>
        <begin position="996"/>
        <end position="1033"/>
    </location>
</feature>
<dbReference type="PROSITE" id="PS50030">
    <property type="entry name" value="UBA"/>
    <property type="match status" value="1"/>
</dbReference>
<feature type="coiled-coil region" evidence="8">
    <location>
        <begin position="1703"/>
        <end position="1730"/>
    </location>
</feature>
<dbReference type="CDD" id="cd00078">
    <property type="entry name" value="HECTc"/>
    <property type="match status" value="1"/>
</dbReference>
<dbReference type="Gene3D" id="3.90.1750.10">
    <property type="entry name" value="Hect, E3 ligase catalytic domains"/>
    <property type="match status" value="1"/>
</dbReference>
<evidence type="ECO:0000256" key="6">
    <source>
        <dbReference type="ARBA" id="ARBA00034494"/>
    </source>
</evidence>
<feature type="compositionally biased region" description="Basic and acidic residues" evidence="9">
    <location>
        <begin position="2183"/>
        <end position="2192"/>
    </location>
</feature>
<dbReference type="SUPFAM" id="SSF46934">
    <property type="entry name" value="UBA-like"/>
    <property type="match status" value="1"/>
</dbReference>
<feature type="domain" description="HECT" evidence="11">
    <location>
        <begin position="3267"/>
        <end position="3608"/>
    </location>
</feature>
<dbReference type="Pfam" id="PF00632">
    <property type="entry name" value="HECT"/>
    <property type="match status" value="1"/>
</dbReference>
<dbReference type="Pfam" id="PF14377">
    <property type="entry name" value="UBM"/>
    <property type="match status" value="3"/>
</dbReference>
<dbReference type="Gene3D" id="6.10.250.1630">
    <property type="match status" value="1"/>
</dbReference>
<feature type="compositionally biased region" description="Polar residues" evidence="9">
    <location>
        <begin position="2437"/>
        <end position="2454"/>
    </location>
</feature>
<dbReference type="SMART" id="SM00119">
    <property type="entry name" value="HECTc"/>
    <property type="match status" value="1"/>
</dbReference>
<dbReference type="PANTHER" id="PTHR11254">
    <property type="entry name" value="HECT DOMAIN UBIQUITIN-PROTEIN LIGASE"/>
    <property type="match status" value="1"/>
</dbReference>
<dbReference type="FunFam" id="3.30.2160.10:FF:000001">
    <property type="entry name" value="E3 ubiquitin-protein ligase NEDD4-like"/>
    <property type="match status" value="1"/>
</dbReference>
<evidence type="ECO:0000256" key="1">
    <source>
        <dbReference type="ARBA" id="ARBA00000885"/>
    </source>
</evidence>
<keyword evidence="8" id="KW-0175">Coiled coil</keyword>
<gene>
    <name evidence="12" type="ORF">PHJA_000553800</name>
</gene>
<proteinExistence type="inferred from homology"/>
<dbReference type="SUPFAM" id="SSF48371">
    <property type="entry name" value="ARM repeat"/>
    <property type="match status" value="1"/>
</dbReference>
<dbReference type="Gene3D" id="3.30.2160.10">
    <property type="entry name" value="Hect, E3 ligase catalytic domain"/>
    <property type="match status" value="1"/>
</dbReference>
<dbReference type="UniPathway" id="UPA00143"/>
<dbReference type="FunFam" id="3.30.2410.10:FF:000010">
    <property type="entry name" value="E3 ubiquitin-protein ligase UPL1"/>
    <property type="match status" value="1"/>
</dbReference>
<dbReference type="EC" id="2.3.2.26" evidence="3"/>
<comment type="catalytic activity">
    <reaction evidence="1">
        <text>S-ubiquitinyl-[E2 ubiquitin-conjugating enzyme]-L-cysteine + [acceptor protein]-L-lysine = [E2 ubiquitin-conjugating enzyme]-L-cysteine + N(6)-ubiquitinyl-[acceptor protein]-L-lysine.</text>
        <dbReference type="EC" id="2.3.2.26"/>
    </reaction>
</comment>
<dbReference type="InterPro" id="IPR025527">
    <property type="entry name" value="HUWE1/Rev1_UBM"/>
</dbReference>
<dbReference type="OrthoDB" id="8068875at2759"/>
<dbReference type="Pfam" id="PF06012">
    <property type="entry name" value="DUF908"/>
    <property type="match status" value="2"/>
</dbReference>
<evidence type="ECO:0000259" key="11">
    <source>
        <dbReference type="PROSITE" id="PS50237"/>
    </source>
</evidence>
<organism evidence="12 13">
    <name type="scientific">Phtheirospermum japonicum</name>
    <dbReference type="NCBI Taxonomy" id="374723"/>
    <lineage>
        <taxon>Eukaryota</taxon>
        <taxon>Viridiplantae</taxon>
        <taxon>Streptophyta</taxon>
        <taxon>Embryophyta</taxon>
        <taxon>Tracheophyta</taxon>
        <taxon>Spermatophyta</taxon>
        <taxon>Magnoliopsida</taxon>
        <taxon>eudicotyledons</taxon>
        <taxon>Gunneridae</taxon>
        <taxon>Pentapetalae</taxon>
        <taxon>asterids</taxon>
        <taxon>lamiids</taxon>
        <taxon>Lamiales</taxon>
        <taxon>Orobanchaceae</taxon>
        <taxon>Orobanchaceae incertae sedis</taxon>
        <taxon>Phtheirospermum</taxon>
    </lineage>
</organism>
<dbReference type="GO" id="GO:0005737">
    <property type="term" value="C:cytoplasm"/>
    <property type="evidence" value="ECO:0007669"/>
    <property type="project" value="TreeGrafter"/>
</dbReference>
<feature type="region of interest" description="Disordered" evidence="9">
    <location>
        <begin position="2582"/>
        <end position="2601"/>
    </location>
</feature>
<feature type="compositionally biased region" description="Polar residues" evidence="9">
    <location>
        <begin position="2081"/>
        <end position="2093"/>
    </location>
</feature>
<comment type="pathway">
    <text evidence="2">Protein modification; protein ubiquitination.</text>
</comment>
<feature type="active site" description="Glycyl thioester intermediate" evidence="7">
    <location>
        <position position="3575"/>
    </location>
</feature>
<dbReference type="GO" id="GO:0000209">
    <property type="term" value="P:protein polyubiquitination"/>
    <property type="evidence" value="ECO:0007669"/>
    <property type="project" value="TreeGrafter"/>
</dbReference>
<evidence type="ECO:0000313" key="12">
    <source>
        <dbReference type="EMBL" id="GFP84102.1"/>
    </source>
</evidence>
<dbReference type="InterPro" id="IPR016024">
    <property type="entry name" value="ARM-type_fold"/>
</dbReference>
<accession>A0A830BDA6</accession>
<dbReference type="Gene3D" id="3.30.2410.10">
    <property type="entry name" value="Hect, E3 ligase catalytic domain"/>
    <property type="match status" value="1"/>
</dbReference>
<dbReference type="InterPro" id="IPR010314">
    <property type="entry name" value="E3_Ub_ligase_DUF913"/>
</dbReference>
<dbReference type="FunFam" id="3.90.1750.10:FF:000003">
    <property type="entry name" value="E3 ubiquitin-protein ligase UPL1"/>
    <property type="match status" value="1"/>
</dbReference>
<dbReference type="InterPro" id="IPR050409">
    <property type="entry name" value="E3_ubiq-protein_ligase"/>
</dbReference>
<feature type="region of interest" description="Disordered" evidence="9">
    <location>
        <begin position="2490"/>
        <end position="2558"/>
    </location>
</feature>
<dbReference type="InterPro" id="IPR035983">
    <property type="entry name" value="Hect_E3_ubiquitin_ligase"/>
</dbReference>
<dbReference type="InterPro" id="IPR015940">
    <property type="entry name" value="UBA"/>
</dbReference>
<dbReference type="Pfam" id="PF22562">
    <property type="entry name" value="UBA_7"/>
    <property type="match status" value="1"/>
</dbReference>
<dbReference type="CDD" id="cd14327">
    <property type="entry name" value="UBA_atUPL1_2_like"/>
    <property type="match status" value="1"/>
</dbReference>
<evidence type="ECO:0000259" key="10">
    <source>
        <dbReference type="PROSITE" id="PS50030"/>
    </source>
</evidence>
<feature type="compositionally biased region" description="Acidic residues" evidence="9">
    <location>
        <begin position="2147"/>
        <end position="2182"/>
    </location>
</feature>
<keyword evidence="5 7" id="KW-0833">Ubl conjugation pathway</keyword>
<comment type="caution">
    <text evidence="12">The sequence shown here is derived from an EMBL/GenBank/DDBJ whole genome shotgun (WGS) entry which is preliminary data.</text>
</comment>
<dbReference type="GO" id="GO:0006511">
    <property type="term" value="P:ubiquitin-dependent protein catabolic process"/>
    <property type="evidence" value="ECO:0007669"/>
    <property type="project" value="TreeGrafter"/>
</dbReference>
<dbReference type="SMART" id="SM00165">
    <property type="entry name" value="UBA"/>
    <property type="match status" value="1"/>
</dbReference>
<evidence type="ECO:0000256" key="5">
    <source>
        <dbReference type="ARBA" id="ARBA00022786"/>
    </source>
</evidence>
<evidence type="ECO:0000313" key="13">
    <source>
        <dbReference type="Proteomes" id="UP000653305"/>
    </source>
</evidence>
<protein>
    <recommendedName>
        <fullName evidence="3">HECT-type E3 ubiquitin transferase</fullName>
        <ecNumber evidence="3">2.3.2.26</ecNumber>
    </recommendedName>
</protein>
<keyword evidence="13" id="KW-1185">Reference proteome</keyword>
<dbReference type="PANTHER" id="PTHR11254:SF398">
    <property type="entry name" value="HECT-TYPE E3 UBIQUITIN TRANSFERASE"/>
    <property type="match status" value="1"/>
</dbReference>
<reference evidence="12" key="1">
    <citation type="submission" date="2020-07" db="EMBL/GenBank/DDBJ databases">
        <title>Ethylene signaling mediates host invasion by parasitic plants.</title>
        <authorList>
            <person name="Yoshida S."/>
        </authorList>
    </citation>
    <scope>NUCLEOTIDE SEQUENCE</scope>
    <source>
        <strain evidence="12">Okayama</strain>
    </source>
</reference>
<feature type="region of interest" description="Disordered" evidence="9">
    <location>
        <begin position="2036"/>
        <end position="2105"/>
    </location>
</feature>
<evidence type="ECO:0000256" key="2">
    <source>
        <dbReference type="ARBA" id="ARBA00004906"/>
    </source>
</evidence>
<feature type="region of interest" description="Disordered" evidence="9">
    <location>
        <begin position="2292"/>
        <end position="2321"/>
    </location>
</feature>
<feature type="region of interest" description="Disordered" evidence="9">
    <location>
        <begin position="2141"/>
        <end position="2219"/>
    </location>
</feature>
<dbReference type="InterPro" id="IPR010309">
    <property type="entry name" value="E3_Ub_ligase_DUF908"/>
</dbReference>
<dbReference type="EMBL" id="BMAC01000077">
    <property type="protein sequence ID" value="GFP84102.1"/>
    <property type="molecule type" value="Genomic_DNA"/>
</dbReference>
<dbReference type="InterPro" id="IPR009060">
    <property type="entry name" value="UBA-like_sf"/>
</dbReference>
<evidence type="ECO:0000256" key="8">
    <source>
        <dbReference type="SAM" id="Coils"/>
    </source>
</evidence>
<dbReference type="InterPro" id="IPR000569">
    <property type="entry name" value="HECT_dom"/>
</dbReference>
<dbReference type="SUPFAM" id="SSF56204">
    <property type="entry name" value="Hect, E3 ligase catalytic domain"/>
    <property type="match status" value="1"/>
</dbReference>
<evidence type="ECO:0000256" key="7">
    <source>
        <dbReference type="PROSITE-ProRule" id="PRU00104"/>
    </source>
</evidence>
<dbReference type="GO" id="GO:0061630">
    <property type="term" value="F:ubiquitin protein ligase activity"/>
    <property type="evidence" value="ECO:0007669"/>
    <property type="project" value="UniProtKB-EC"/>
</dbReference>
<feature type="compositionally biased region" description="Polar residues" evidence="9">
    <location>
        <begin position="2377"/>
        <end position="2386"/>
    </location>
</feature>
<dbReference type="Pfam" id="PF06025">
    <property type="entry name" value="DUF913"/>
    <property type="match status" value="1"/>
</dbReference>
<evidence type="ECO:0000256" key="3">
    <source>
        <dbReference type="ARBA" id="ARBA00012485"/>
    </source>
</evidence>
<comment type="similarity">
    <text evidence="6">Belongs to the UPL family. TOM1/PTR1 subfamily.</text>
</comment>
<feature type="compositionally biased region" description="Acidic residues" evidence="9">
    <location>
        <begin position="2193"/>
        <end position="2219"/>
    </location>
</feature>
<dbReference type="Gene3D" id="1.10.8.10">
    <property type="entry name" value="DNA helicase RuvA subunit, C-terminal domain"/>
    <property type="match status" value="1"/>
</dbReference>
<feature type="region of interest" description="Disordered" evidence="9">
    <location>
        <begin position="2370"/>
        <end position="2454"/>
    </location>
</feature>